<dbReference type="GO" id="GO:0019634">
    <property type="term" value="P:organic phosphonate metabolic process"/>
    <property type="evidence" value="ECO:0007669"/>
    <property type="project" value="InterPro"/>
</dbReference>
<evidence type="ECO:0000313" key="2">
    <source>
        <dbReference type="Proteomes" id="UP001197378"/>
    </source>
</evidence>
<dbReference type="InterPro" id="IPR038058">
    <property type="entry name" value="PhnH-like_sp"/>
</dbReference>
<dbReference type="NCBIfam" id="TIGR03292">
    <property type="entry name" value="PhnH_redo"/>
    <property type="match status" value="1"/>
</dbReference>
<keyword evidence="2" id="KW-1185">Reference proteome</keyword>
<dbReference type="EMBL" id="JAAXYO010000182">
    <property type="protein sequence ID" value="MBU2789091.1"/>
    <property type="molecule type" value="Genomic_DNA"/>
</dbReference>
<accession>A0AAE2YRU3</accession>
<dbReference type="InterPro" id="IPR008772">
    <property type="entry name" value="Phosphonate_metab_PhnH"/>
</dbReference>
<name>A0AAE2YRU3_9PROT</name>
<evidence type="ECO:0000313" key="1">
    <source>
        <dbReference type="EMBL" id="MBU2789091.1"/>
    </source>
</evidence>
<dbReference type="SUPFAM" id="SSF159709">
    <property type="entry name" value="PhnH-like"/>
    <property type="match status" value="1"/>
</dbReference>
<dbReference type="Pfam" id="PF05845">
    <property type="entry name" value="PhnH"/>
    <property type="match status" value="1"/>
</dbReference>
<sequence>MTRVHQDQRSFRSLLAAMSRPGIPQRLPDADTFPFGSLGLVLSCLLDSATSICLWPGLDKELENWVAGLNARRASNLPADFVLARAADWDWSALDDLPQGSEEAPENSATLLCWALRGPGQDYVLQGPGINGQLTTWLPLAPSFLMAWERNHARYPQGVDVILLLPDACIGLPRSTQIGLP</sequence>
<dbReference type="Proteomes" id="UP001197378">
    <property type="component" value="Unassembled WGS sequence"/>
</dbReference>
<dbReference type="AlphaFoldDB" id="A0AAE2YRU3"/>
<proteinExistence type="predicted"/>
<dbReference type="RefSeq" id="WP_215873334.1">
    <property type="nucleotide sequence ID" value="NZ_JAAXYO010000182.1"/>
</dbReference>
<gene>
    <name evidence="1" type="primary">phnH</name>
    <name evidence="1" type="ORF">HFQ13_12900</name>
</gene>
<keyword evidence="1" id="KW-0456">Lyase</keyword>
<dbReference type="GO" id="GO:0016829">
    <property type="term" value="F:lyase activity"/>
    <property type="evidence" value="ECO:0007669"/>
    <property type="project" value="UniProtKB-KW"/>
</dbReference>
<comment type="caution">
    <text evidence="1">The sequence shown here is derived from an EMBL/GenBank/DDBJ whole genome shotgun (WGS) entry which is preliminary data.</text>
</comment>
<organism evidence="1 2">
    <name type="scientific">Igneacidithiobacillus copahuensis</name>
    <dbReference type="NCBI Taxonomy" id="2724909"/>
    <lineage>
        <taxon>Bacteria</taxon>
        <taxon>Pseudomonadati</taxon>
        <taxon>Pseudomonadota</taxon>
        <taxon>Acidithiobacillia</taxon>
        <taxon>Acidithiobacillales</taxon>
        <taxon>Acidithiobacillaceae</taxon>
        <taxon>Igneacidithiobacillus</taxon>
    </lineage>
</organism>
<dbReference type="Gene3D" id="3.40.50.11310">
    <property type="entry name" value="Bacterial phosphonate metabolism protein PhnH"/>
    <property type="match status" value="1"/>
</dbReference>
<reference evidence="1" key="1">
    <citation type="journal article" date="2021" name="ISME J.">
        <title>Genomic evolution of the class Acidithiobacillia: deep-branching Proteobacteria living in extreme acidic conditions.</title>
        <authorList>
            <person name="Moya-Beltran A."/>
            <person name="Beard S."/>
            <person name="Rojas-Villalobos C."/>
            <person name="Issotta F."/>
            <person name="Gallardo Y."/>
            <person name="Ulloa R."/>
            <person name="Giaveno A."/>
            <person name="Degli Esposti M."/>
            <person name="Johnson D.B."/>
            <person name="Quatrini R."/>
        </authorList>
    </citation>
    <scope>NUCLEOTIDE SEQUENCE</scope>
    <source>
        <strain evidence="1">VAN18-1</strain>
    </source>
</reference>
<protein>
    <submittedName>
        <fullName evidence="1">Phosphonate C-P lyase system protein PhnH</fullName>
    </submittedName>
</protein>